<sequence length="466" mass="52931">MYRNDENLGESRQEFTLLELNNRIKGVIQQSFPDTYWVRAEMSDVRQHAASGHCYLEFVEKHPVNGQLLAKARGSIWAKTFRMIKPYFEMETGQSFASGIKVLVKVTVEFHELYGYSLTVVDIDPTYTLGDMVRRRMEIIKQLQEEGVFSLNKELDCPLLPQRIAVITSPSAAGYEDFMKQLVQNKSGYIFYTHLFPAIMQGEKTEESVIGALDKVYRHLDCFDVVVIIRGGGATSDLHSFDSYLLAANCAQFPLPIITGIGHERDDTVVDMVANTRMKTPTAVAEFLINRMDDAADRLNTLQEKCSTKAIEILTERKNSLDLLATMLPSMVTSRLTSNHSSLQLLGMKLPSLANNLLEQNRFALQRLVVTLPATAKQNMERKNSVFEKIDSMFRKSVDDFLLKRKHALELSEQYVSLASPENILRKGYSLIYKNGRLVKRSVDLHEGDELSIHFIDGDKKSRIIE</sequence>
<protein>
    <recommendedName>
        <fullName evidence="5">Exodeoxyribonuclease 7 large subunit</fullName>
        <ecNumber evidence="5">3.1.11.6</ecNumber>
    </recommendedName>
    <alternativeName>
        <fullName evidence="5">Exodeoxyribonuclease VII large subunit</fullName>
        <shortName evidence="5">Exonuclease VII large subunit</shortName>
    </alternativeName>
</protein>
<comment type="subcellular location">
    <subcellularLocation>
        <location evidence="5 6">Cytoplasm</location>
    </subcellularLocation>
</comment>
<dbReference type="EC" id="3.1.11.6" evidence="5"/>
<evidence type="ECO:0000259" key="8">
    <source>
        <dbReference type="Pfam" id="PF13742"/>
    </source>
</evidence>
<feature type="domain" description="OB-fold nucleic acid binding" evidence="8">
    <location>
        <begin position="16"/>
        <end position="123"/>
    </location>
</feature>
<keyword evidence="10" id="KW-1185">Reference proteome</keyword>
<dbReference type="EMBL" id="FUYQ01000002">
    <property type="protein sequence ID" value="SKB29243.1"/>
    <property type="molecule type" value="Genomic_DNA"/>
</dbReference>
<dbReference type="RefSeq" id="WP_079682094.1">
    <property type="nucleotide sequence ID" value="NZ_FUYQ01000002.1"/>
</dbReference>
<dbReference type="Pfam" id="PF13742">
    <property type="entry name" value="tRNA_anti_2"/>
    <property type="match status" value="1"/>
</dbReference>
<dbReference type="GO" id="GO:0003676">
    <property type="term" value="F:nucleic acid binding"/>
    <property type="evidence" value="ECO:0007669"/>
    <property type="project" value="InterPro"/>
</dbReference>
<comment type="function">
    <text evidence="5">Bidirectionally degrades single-stranded DNA into large acid-insoluble oligonucleotides, which are then degraded further into small acid-soluble oligonucleotides.</text>
</comment>
<dbReference type="GO" id="GO:0009318">
    <property type="term" value="C:exodeoxyribonuclease VII complex"/>
    <property type="evidence" value="ECO:0007669"/>
    <property type="project" value="UniProtKB-UniRule"/>
</dbReference>
<gene>
    <name evidence="5" type="primary">xseA</name>
    <name evidence="9" type="ORF">SAMN05660349_00349</name>
</gene>
<reference evidence="10" key="1">
    <citation type="submission" date="2017-02" db="EMBL/GenBank/DDBJ databases">
        <authorList>
            <person name="Varghese N."/>
            <person name="Submissions S."/>
        </authorList>
    </citation>
    <scope>NUCLEOTIDE SEQUENCE [LARGE SCALE GENOMIC DNA]</scope>
    <source>
        <strain evidence="10">DSM 24967</strain>
    </source>
</reference>
<dbReference type="CDD" id="cd04489">
    <property type="entry name" value="ExoVII_LU_OBF"/>
    <property type="match status" value="1"/>
</dbReference>
<dbReference type="Proteomes" id="UP000190852">
    <property type="component" value="Unassembled WGS sequence"/>
</dbReference>
<evidence type="ECO:0000259" key="7">
    <source>
        <dbReference type="Pfam" id="PF02601"/>
    </source>
</evidence>
<evidence type="ECO:0000256" key="3">
    <source>
        <dbReference type="ARBA" id="ARBA00022801"/>
    </source>
</evidence>
<dbReference type="InterPro" id="IPR003753">
    <property type="entry name" value="Exonuc_VII_L"/>
</dbReference>
<comment type="subunit">
    <text evidence="5">Heterooligomer composed of large and small subunits.</text>
</comment>
<dbReference type="AlphaFoldDB" id="A0A1T5A3M1"/>
<evidence type="ECO:0000313" key="9">
    <source>
        <dbReference type="EMBL" id="SKB29243.1"/>
    </source>
</evidence>
<keyword evidence="3 5" id="KW-0378">Hydrolase</keyword>
<evidence type="ECO:0000256" key="5">
    <source>
        <dbReference type="HAMAP-Rule" id="MF_00378"/>
    </source>
</evidence>
<feature type="domain" description="Exonuclease VII large subunit C-terminal" evidence="7">
    <location>
        <begin position="149"/>
        <end position="461"/>
    </location>
</feature>
<dbReference type="PANTHER" id="PTHR30008">
    <property type="entry name" value="EXODEOXYRIBONUCLEASE 7 LARGE SUBUNIT"/>
    <property type="match status" value="1"/>
</dbReference>
<accession>A0A1T5A3M1</accession>
<organism evidence="9 10">
    <name type="scientific">Parabacteroides chartae</name>
    <dbReference type="NCBI Taxonomy" id="1037355"/>
    <lineage>
        <taxon>Bacteria</taxon>
        <taxon>Pseudomonadati</taxon>
        <taxon>Bacteroidota</taxon>
        <taxon>Bacteroidia</taxon>
        <taxon>Bacteroidales</taxon>
        <taxon>Tannerellaceae</taxon>
        <taxon>Parabacteroides</taxon>
    </lineage>
</organism>
<proteinExistence type="inferred from homology"/>
<comment type="catalytic activity">
    <reaction evidence="5 6">
        <text>Exonucleolytic cleavage in either 5'- to 3'- or 3'- to 5'-direction to yield nucleoside 5'-phosphates.</text>
        <dbReference type="EC" id="3.1.11.6"/>
    </reaction>
</comment>
<dbReference type="GO" id="GO:0008855">
    <property type="term" value="F:exodeoxyribonuclease VII activity"/>
    <property type="evidence" value="ECO:0007669"/>
    <property type="project" value="UniProtKB-UniRule"/>
</dbReference>
<evidence type="ECO:0000256" key="1">
    <source>
        <dbReference type="ARBA" id="ARBA00022490"/>
    </source>
</evidence>
<dbReference type="PANTHER" id="PTHR30008:SF0">
    <property type="entry name" value="EXODEOXYRIBONUCLEASE 7 LARGE SUBUNIT"/>
    <property type="match status" value="1"/>
</dbReference>
<evidence type="ECO:0000256" key="2">
    <source>
        <dbReference type="ARBA" id="ARBA00022722"/>
    </source>
</evidence>
<keyword evidence="4 5" id="KW-0269">Exonuclease</keyword>
<name>A0A1T5A3M1_9BACT</name>
<dbReference type="GO" id="GO:0005737">
    <property type="term" value="C:cytoplasm"/>
    <property type="evidence" value="ECO:0007669"/>
    <property type="project" value="UniProtKB-SubCell"/>
</dbReference>
<dbReference type="HAMAP" id="MF_00378">
    <property type="entry name" value="Exonuc_7_L"/>
    <property type="match status" value="1"/>
</dbReference>
<keyword evidence="2 5" id="KW-0540">Nuclease</keyword>
<evidence type="ECO:0000313" key="10">
    <source>
        <dbReference type="Proteomes" id="UP000190852"/>
    </source>
</evidence>
<keyword evidence="1 5" id="KW-0963">Cytoplasm</keyword>
<dbReference type="InterPro" id="IPR025824">
    <property type="entry name" value="OB-fold_nuc-bd_dom"/>
</dbReference>
<dbReference type="NCBIfam" id="TIGR00237">
    <property type="entry name" value="xseA"/>
    <property type="match status" value="1"/>
</dbReference>
<dbReference type="GO" id="GO:0006308">
    <property type="term" value="P:DNA catabolic process"/>
    <property type="evidence" value="ECO:0007669"/>
    <property type="project" value="UniProtKB-UniRule"/>
</dbReference>
<dbReference type="Pfam" id="PF02601">
    <property type="entry name" value="Exonuc_VII_L"/>
    <property type="match status" value="1"/>
</dbReference>
<evidence type="ECO:0000256" key="6">
    <source>
        <dbReference type="RuleBase" id="RU004355"/>
    </source>
</evidence>
<evidence type="ECO:0000256" key="4">
    <source>
        <dbReference type="ARBA" id="ARBA00022839"/>
    </source>
</evidence>
<dbReference type="InterPro" id="IPR020579">
    <property type="entry name" value="Exonuc_VII_lsu_C"/>
</dbReference>
<comment type="similarity">
    <text evidence="5 6">Belongs to the XseA family.</text>
</comment>